<reference evidence="4" key="3">
    <citation type="submission" date="2023-07" db="EMBL/GenBank/DDBJ databases">
        <title>An improved reference 1 genome and first organelle genomes of Quercus suber.</title>
        <authorList>
            <consortium name="Genosuber Consortium"/>
            <person name="Usie A."/>
            <person name="Serra O."/>
            <person name="Barros P."/>
        </authorList>
    </citation>
    <scope>NUCLEOTIDE SEQUENCE</scope>
    <source>
        <strain evidence="4">HL8</strain>
        <tissue evidence="4">Leaves</tissue>
    </source>
</reference>
<dbReference type="Gene3D" id="1.10.238.10">
    <property type="entry name" value="EF-hand"/>
    <property type="match status" value="2"/>
</dbReference>
<comment type="caution">
    <text evidence="4">The sequence shown here is derived from an EMBL/GenBank/DDBJ whole genome shotgun (WGS) entry which is preliminary data.</text>
</comment>
<keyword evidence="2" id="KW-0106">Calcium</keyword>
<protein>
    <submittedName>
        <fullName evidence="4">Calcium-binding protein cp1</fullName>
    </submittedName>
</protein>
<dbReference type="Pfam" id="PF13499">
    <property type="entry name" value="EF-hand_7"/>
    <property type="match status" value="2"/>
</dbReference>
<dbReference type="GO" id="GO:0042538">
    <property type="term" value="P:hyperosmotic salinity response"/>
    <property type="evidence" value="ECO:0007669"/>
    <property type="project" value="EnsemblPlants"/>
</dbReference>
<dbReference type="SUPFAM" id="SSF47473">
    <property type="entry name" value="EF-hand"/>
    <property type="match status" value="1"/>
</dbReference>
<dbReference type="InterPro" id="IPR018247">
    <property type="entry name" value="EF_Hand_1_Ca_BS"/>
</dbReference>
<sequence>MCPSGTTLRAQTTAVGSDLRPAFNVLDVDHDGKISGDDLRKFYSGFSSGGADEEAIKTMMSEADLNKDGFVEYYEFERVLGSQKRSSSRNGGVMEDVFRIMDKDGDGKLSHEDLKSYMEWAGFSANDEDIRAMIRLGGGDEKDGVSYDGLLKILAIDFVGESSRSC</sequence>
<dbReference type="CDD" id="cd00051">
    <property type="entry name" value="EFh"/>
    <property type="match status" value="2"/>
</dbReference>
<dbReference type="FunFam" id="1.10.238.10:FF:000178">
    <property type="entry name" value="Calmodulin-2 A"/>
    <property type="match status" value="1"/>
</dbReference>
<dbReference type="GO" id="GO:0005509">
    <property type="term" value="F:calcium ion binding"/>
    <property type="evidence" value="ECO:0007669"/>
    <property type="project" value="EnsemblPlants"/>
</dbReference>
<name>A0AAW0MCD1_QUESU</name>
<accession>A0AAW0MCD1</accession>
<dbReference type="PROSITE" id="PS00018">
    <property type="entry name" value="EF_HAND_1"/>
    <property type="match status" value="3"/>
</dbReference>
<dbReference type="SMART" id="SM00054">
    <property type="entry name" value="EFh"/>
    <property type="match status" value="3"/>
</dbReference>
<gene>
    <name evidence="4" type="primary">CP1</name>
    <name evidence="4" type="ORF">CFP56_024306</name>
</gene>
<dbReference type="InterPro" id="IPR002048">
    <property type="entry name" value="EF_hand_dom"/>
</dbReference>
<dbReference type="InterPro" id="IPR011992">
    <property type="entry name" value="EF-hand-dom_pair"/>
</dbReference>
<dbReference type="Gramene" id="rna-CFP56_61540">
    <property type="protein sequence ID" value="cds-POE88626.1"/>
    <property type="gene ID" value="gene-CFP56_61540"/>
</dbReference>
<feature type="domain" description="EF-hand" evidence="3">
    <location>
        <begin position="89"/>
        <end position="124"/>
    </location>
</feature>
<keyword evidence="1" id="KW-0677">Repeat</keyword>
<dbReference type="PANTHER" id="PTHR23050">
    <property type="entry name" value="CALCIUM BINDING PROTEIN"/>
    <property type="match status" value="1"/>
</dbReference>
<organism evidence="4">
    <name type="scientific">Quercus suber</name>
    <name type="common">Cork oak</name>
    <dbReference type="NCBI Taxonomy" id="58331"/>
    <lineage>
        <taxon>Eukaryota</taxon>
        <taxon>Viridiplantae</taxon>
        <taxon>Streptophyta</taxon>
        <taxon>Embryophyta</taxon>
        <taxon>Tracheophyta</taxon>
        <taxon>Spermatophyta</taxon>
        <taxon>Magnoliopsida</taxon>
        <taxon>eudicotyledons</taxon>
        <taxon>Gunneridae</taxon>
        <taxon>Pentapetalae</taxon>
        <taxon>rosids</taxon>
        <taxon>fabids</taxon>
        <taxon>Fagales</taxon>
        <taxon>Fagaceae</taxon>
        <taxon>Quercus</taxon>
    </lineage>
</organism>
<evidence type="ECO:0000256" key="1">
    <source>
        <dbReference type="ARBA" id="ARBA00022737"/>
    </source>
</evidence>
<dbReference type="PROSITE" id="PS50222">
    <property type="entry name" value="EF_HAND_2"/>
    <property type="match status" value="3"/>
</dbReference>
<dbReference type="AlphaFoldDB" id="A0AAW0MCD1"/>
<dbReference type="EMBL" id="PKMF04000003">
    <property type="protein sequence ID" value="KAK7861245.1"/>
    <property type="molecule type" value="Genomic_DNA"/>
</dbReference>
<reference evidence="4" key="2">
    <citation type="journal article" date="2018" name="Sci. Data">
        <title>The draft genome sequence of cork oak.</title>
        <authorList>
            <person name="Ramos A.M."/>
            <person name="Usie A."/>
            <person name="Barbosa P."/>
            <person name="Barros P.M."/>
            <person name="Capote T."/>
            <person name="Chaves I."/>
            <person name="Simoes F."/>
            <person name="Abreu I."/>
            <person name="Carrasquinho I."/>
            <person name="Faro C."/>
            <person name="Guimaraes J.B."/>
            <person name="Mendonca D."/>
            <person name="Nobrega F."/>
            <person name="Rodrigues L."/>
            <person name="Saibo N.J.M."/>
            <person name="Varela M.C."/>
            <person name="Egas C."/>
            <person name="Matos J."/>
            <person name="Miguel C.M."/>
            <person name="Oliveira M.M."/>
            <person name="Ricardo C.P."/>
            <person name="Goncalves S."/>
        </authorList>
    </citation>
    <scope>NUCLEOTIDE SEQUENCE [LARGE SCALE GENOMIC DNA]</scope>
    <source>
        <strain evidence="4">HL8</strain>
    </source>
</reference>
<proteinExistence type="predicted"/>
<feature type="domain" description="EF-hand" evidence="3">
    <location>
        <begin position="14"/>
        <end position="49"/>
    </location>
</feature>
<evidence type="ECO:0000259" key="3">
    <source>
        <dbReference type="PROSITE" id="PS50222"/>
    </source>
</evidence>
<feature type="domain" description="EF-hand" evidence="3">
    <location>
        <begin position="51"/>
        <end position="86"/>
    </location>
</feature>
<reference evidence="4" key="1">
    <citation type="submission" date="2017-12" db="EMBL/GenBank/DDBJ databases">
        <authorList>
            <person name="Barbosa P."/>
            <person name="Usie A."/>
            <person name="Ramos A.M."/>
        </authorList>
    </citation>
    <scope>NUCLEOTIDE SEQUENCE</scope>
    <source>
        <strain evidence="4">HL8</strain>
        <tissue evidence="4">Leaves</tissue>
    </source>
</reference>
<evidence type="ECO:0000313" key="4">
    <source>
        <dbReference type="EMBL" id="KAK7861245.1"/>
    </source>
</evidence>
<dbReference type="InterPro" id="IPR050145">
    <property type="entry name" value="Centrin_CML-like"/>
</dbReference>
<evidence type="ECO:0000256" key="2">
    <source>
        <dbReference type="ARBA" id="ARBA00022837"/>
    </source>
</evidence>
<dbReference type="GO" id="GO:0005829">
    <property type="term" value="C:cytosol"/>
    <property type="evidence" value="ECO:0007669"/>
    <property type="project" value="EnsemblPlants"/>
</dbReference>
<dbReference type="GO" id="GO:0043226">
    <property type="term" value="C:organelle"/>
    <property type="evidence" value="ECO:0007669"/>
    <property type="project" value="UniProtKB-ARBA"/>
</dbReference>